<evidence type="ECO:0000313" key="3">
    <source>
        <dbReference type="EMBL" id="MFC0271567.1"/>
    </source>
</evidence>
<feature type="transmembrane region" description="Helical" evidence="1">
    <location>
        <begin position="168"/>
        <end position="186"/>
    </location>
</feature>
<feature type="transmembrane region" description="Helical" evidence="1">
    <location>
        <begin position="146"/>
        <end position="162"/>
    </location>
</feature>
<dbReference type="EMBL" id="JBHLVO010000005">
    <property type="protein sequence ID" value="MFC0271567.1"/>
    <property type="molecule type" value="Genomic_DNA"/>
</dbReference>
<feature type="transmembrane region" description="Helical" evidence="1">
    <location>
        <begin position="21"/>
        <end position="40"/>
    </location>
</feature>
<dbReference type="InterPro" id="IPR003675">
    <property type="entry name" value="Rce1/LyrA-like_dom"/>
</dbReference>
<accession>A0ABV6GD21</accession>
<feature type="transmembrane region" description="Helical" evidence="1">
    <location>
        <begin position="60"/>
        <end position="79"/>
    </location>
</feature>
<feature type="transmembrane region" description="Helical" evidence="1">
    <location>
        <begin position="99"/>
        <end position="117"/>
    </location>
</feature>
<dbReference type="RefSeq" id="WP_378932715.1">
    <property type="nucleotide sequence ID" value="NZ_JBHLVO010000005.1"/>
</dbReference>
<feature type="domain" description="CAAX prenyl protease 2/Lysostaphin resistance protein A-like" evidence="2">
    <location>
        <begin position="99"/>
        <end position="181"/>
    </location>
</feature>
<evidence type="ECO:0000313" key="4">
    <source>
        <dbReference type="Proteomes" id="UP001589854"/>
    </source>
</evidence>
<dbReference type="Proteomes" id="UP001589854">
    <property type="component" value="Unassembled WGS sequence"/>
</dbReference>
<keyword evidence="1" id="KW-1133">Transmembrane helix</keyword>
<keyword evidence="1" id="KW-0812">Transmembrane</keyword>
<name>A0ABV6GD21_9BACI</name>
<evidence type="ECO:0000256" key="1">
    <source>
        <dbReference type="SAM" id="Phobius"/>
    </source>
</evidence>
<organism evidence="3 4">
    <name type="scientific">Metabacillus herbersteinensis</name>
    <dbReference type="NCBI Taxonomy" id="283816"/>
    <lineage>
        <taxon>Bacteria</taxon>
        <taxon>Bacillati</taxon>
        <taxon>Bacillota</taxon>
        <taxon>Bacilli</taxon>
        <taxon>Bacillales</taxon>
        <taxon>Bacillaceae</taxon>
        <taxon>Metabacillus</taxon>
    </lineage>
</organism>
<keyword evidence="4" id="KW-1185">Reference proteome</keyword>
<evidence type="ECO:0000259" key="2">
    <source>
        <dbReference type="Pfam" id="PF02517"/>
    </source>
</evidence>
<feature type="transmembrane region" description="Helical" evidence="1">
    <location>
        <begin position="123"/>
        <end position="139"/>
    </location>
</feature>
<dbReference type="Pfam" id="PF02517">
    <property type="entry name" value="Rce1-like"/>
    <property type="match status" value="1"/>
</dbReference>
<reference evidence="3 4" key="1">
    <citation type="submission" date="2024-09" db="EMBL/GenBank/DDBJ databases">
        <authorList>
            <person name="Sun Q."/>
            <person name="Mori K."/>
        </authorList>
    </citation>
    <scope>NUCLEOTIDE SEQUENCE [LARGE SCALE GENOMIC DNA]</scope>
    <source>
        <strain evidence="3 4">CCM 7228</strain>
    </source>
</reference>
<gene>
    <name evidence="3" type="ORF">ACFFIX_08875</name>
</gene>
<sequence>MYKQQNELIKMLSDKQIISQLYLTQMLLLTLAIILSMILVDGIEEFFQIWRLNDLTFLTYGSIIAIIVIGFDFLIMKFVPKEFYDDGGINERIFEKRSIIHIVFLTALIAATEEFLFRGVLQTHFGLWIASIIFALLHFRYLTKWLLFTMVVAVSFLLGIFYEWTDSLYTTIFAHFIIDLVFALQIRFQYLKRGGI</sequence>
<protein>
    <submittedName>
        <fullName evidence="3">Lysostaphin resistance A-like protein</fullName>
    </submittedName>
</protein>
<proteinExistence type="predicted"/>
<comment type="caution">
    <text evidence="3">The sequence shown here is derived from an EMBL/GenBank/DDBJ whole genome shotgun (WGS) entry which is preliminary data.</text>
</comment>
<keyword evidence="1" id="KW-0472">Membrane</keyword>